<dbReference type="AlphaFoldDB" id="A0A914C3B4"/>
<evidence type="ECO:0000256" key="5">
    <source>
        <dbReference type="ARBA" id="ARBA00022723"/>
    </source>
</evidence>
<dbReference type="Gene3D" id="3.60.21.10">
    <property type="match status" value="1"/>
</dbReference>
<evidence type="ECO:0000256" key="4">
    <source>
        <dbReference type="ARBA" id="ARBA00022525"/>
    </source>
</evidence>
<organism evidence="13 14">
    <name type="scientific">Acrobeloides nanus</name>
    <dbReference type="NCBI Taxonomy" id="290746"/>
    <lineage>
        <taxon>Eukaryota</taxon>
        <taxon>Metazoa</taxon>
        <taxon>Ecdysozoa</taxon>
        <taxon>Nematoda</taxon>
        <taxon>Chromadorea</taxon>
        <taxon>Rhabditida</taxon>
        <taxon>Tylenchina</taxon>
        <taxon>Cephalobomorpha</taxon>
        <taxon>Cephaloboidea</taxon>
        <taxon>Cephalobidae</taxon>
        <taxon>Acrobeloides</taxon>
    </lineage>
</organism>
<evidence type="ECO:0000256" key="8">
    <source>
        <dbReference type="ARBA" id="ARBA00022833"/>
    </source>
</evidence>
<evidence type="ECO:0000313" key="13">
    <source>
        <dbReference type="Proteomes" id="UP000887540"/>
    </source>
</evidence>
<evidence type="ECO:0000256" key="2">
    <source>
        <dbReference type="ARBA" id="ARBA00004613"/>
    </source>
</evidence>
<dbReference type="PANTHER" id="PTHR10340">
    <property type="entry name" value="SPHINGOMYELIN PHOSPHODIESTERASE"/>
    <property type="match status" value="1"/>
</dbReference>
<dbReference type="SUPFAM" id="SSF56300">
    <property type="entry name" value="Metallo-dependent phosphatases"/>
    <property type="match status" value="1"/>
</dbReference>
<keyword evidence="13" id="KW-1185">Reference proteome</keyword>
<dbReference type="CDD" id="cd00842">
    <property type="entry name" value="MPP_ASMase"/>
    <property type="match status" value="1"/>
</dbReference>
<dbReference type="InterPro" id="IPR004843">
    <property type="entry name" value="Calcineurin-like_PHP"/>
</dbReference>
<dbReference type="WBParaSite" id="ACRNAN_Path_1590.g6171.t1">
    <property type="protein sequence ID" value="ACRNAN_Path_1590.g6171.t1"/>
    <property type="gene ID" value="ACRNAN_Path_1590.g6171"/>
</dbReference>
<dbReference type="GO" id="GO:0005615">
    <property type="term" value="C:extracellular space"/>
    <property type="evidence" value="ECO:0007669"/>
    <property type="project" value="TreeGrafter"/>
</dbReference>
<keyword evidence="6 10" id="KW-0732">Signal</keyword>
<dbReference type="Pfam" id="PF00149">
    <property type="entry name" value="Metallophos"/>
    <property type="match status" value="1"/>
</dbReference>
<feature type="domain" description="Calcineurin-like phosphoesterase" evidence="11">
    <location>
        <begin position="22"/>
        <end position="275"/>
    </location>
</feature>
<evidence type="ECO:0000256" key="10">
    <source>
        <dbReference type="SAM" id="SignalP"/>
    </source>
</evidence>
<dbReference type="InterPro" id="IPR045473">
    <property type="entry name" value="ASM_C"/>
</dbReference>
<feature type="domain" description="Sphingomyelin phosphodiesterase C-terminal" evidence="12">
    <location>
        <begin position="287"/>
        <end position="423"/>
    </location>
</feature>
<dbReference type="InterPro" id="IPR029052">
    <property type="entry name" value="Metallo-depent_PP-like"/>
</dbReference>
<keyword evidence="4" id="KW-0964">Secreted</keyword>
<dbReference type="Proteomes" id="UP000887540">
    <property type="component" value="Unplaced"/>
</dbReference>
<sequence>MHSLFICLIFSSLINSCLCAQVLQITDFHFDKDYDQYGDITNFCHKSANDPPREDIGKFGNYHCDSPEALVKNAVQNAKNNIPNPDFILWTGDNVPHIEGYNEDYVINALNFSTSLLNSTFPTTQIIPTFGNHDYAPANAFPDNYSNIYTRTYDLWKDWIGSDAKDTFLKGGYYKFSFKNATFLVLNTNIYFRFNTANLTNPDDPADQFKFMADTLEDAKNKNQIIHVIAHIAPGVYERSPNFTWMFPEHNQKFVDITLKYASVIKWMIFAHHHSDTFHVLKNGSDPVQLMLMCPAVTTWYSDLSGGSSNNPAFRIIEYDDQTWDYTDIKTYYVNLLDLNKNPSINWTLEYSFKNDYNLTQINAQTMNDLLQRMKVDDNLFYQYMMYNSVGWSTQIPEGDLRLGQLCSIEYPDYPGYNKCMTNGTTVDF</sequence>
<dbReference type="PANTHER" id="PTHR10340:SF57">
    <property type="entry name" value="METALLOPHOS DOMAIN-CONTAINING PROTEIN"/>
    <property type="match status" value="1"/>
</dbReference>
<dbReference type="InterPro" id="IPR041805">
    <property type="entry name" value="ASMase/PPN1_MPP"/>
</dbReference>
<feature type="chain" id="PRO_5037702888" evidence="10">
    <location>
        <begin position="20"/>
        <end position="429"/>
    </location>
</feature>
<evidence type="ECO:0000313" key="14">
    <source>
        <dbReference type="WBParaSite" id="ACRNAN_Path_1590.g6171.t1"/>
    </source>
</evidence>
<dbReference type="Pfam" id="PF19272">
    <property type="entry name" value="ASMase_C"/>
    <property type="match status" value="1"/>
</dbReference>
<comment type="cofactor">
    <cofactor evidence="1">
        <name>Zn(2+)</name>
        <dbReference type="ChEBI" id="CHEBI:29105"/>
    </cofactor>
</comment>
<protein>
    <submittedName>
        <fullName evidence="14">Uncharacterized protein</fullName>
    </submittedName>
</protein>
<comment type="similarity">
    <text evidence="3">Belongs to the acid sphingomyelinase family.</text>
</comment>
<keyword evidence="7" id="KW-0378">Hydrolase</keyword>
<keyword evidence="8" id="KW-0862">Zinc</keyword>
<accession>A0A914C3B4</accession>
<reference evidence="14" key="1">
    <citation type="submission" date="2022-11" db="UniProtKB">
        <authorList>
            <consortium name="WormBaseParasite"/>
        </authorList>
    </citation>
    <scope>IDENTIFICATION</scope>
</reference>
<dbReference type="GO" id="GO:0008081">
    <property type="term" value="F:phosphoric diester hydrolase activity"/>
    <property type="evidence" value="ECO:0007669"/>
    <property type="project" value="TreeGrafter"/>
</dbReference>
<feature type="signal peptide" evidence="10">
    <location>
        <begin position="1"/>
        <end position="19"/>
    </location>
</feature>
<evidence type="ECO:0000256" key="6">
    <source>
        <dbReference type="ARBA" id="ARBA00022729"/>
    </source>
</evidence>
<evidence type="ECO:0000259" key="12">
    <source>
        <dbReference type="Pfam" id="PF19272"/>
    </source>
</evidence>
<proteinExistence type="inferred from homology"/>
<keyword evidence="5" id="KW-0479">Metal-binding</keyword>
<dbReference type="GO" id="GO:0046872">
    <property type="term" value="F:metal ion binding"/>
    <property type="evidence" value="ECO:0007669"/>
    <property type="project" value="UniProtKB-KW"/>
</dbReference>
<evidence type="ECO:0000259" key="11">
    <source>
        <dbReference type="Pfam" id="PF00149"/>
    </source>
</evidence>
<evidence type="ECO:0000256" key="1">
    <source>
        <dbReference type="ARBA" id="ARBA00001947"/>
    </source>
</evidence>
<comment type="subcellular location">
    <subcellularLocation>
        <location evidence="2">Secreted</location>
    </subcellularLocation>
</comment>
<keyword evidence="9" id="KW-0325">Glycoprotein</keyword>
<evidence type="ECO:0000256" key="3">
    <source>
        <dbReference type="ARBA" id="ARBA00008234"/>
    </source>
</evidence>
<evidence type="ECO:0000256" key="7">
    <source>
        <dbReference type="ARBA" id="ARBA00022801"/>
    </source>
</evidence>
<evidence type="ECO:0000256" key="9">
    <source>
        <dbReference type="ARBA" id="ARBA00023180"/>
    </source>
</evidence>
<name>A0A914C3B4_9BILA</name>